<protein>
    <submittedName>
        <fullName evidence="2">Uncharacterized protein</fullName>
    </submittedName>
</protein>
<gene>
    <name evidence="2" type="ORF">CDL18_02270</name>
</gene>
<feature type="region of interest" description="Disordered" evidence="1">
    <location>
        <begin position="50"/>
        <end position="70"/>
    </location>
</feature>
<feature type="compositionally biased region" description="Basic and acidic residues" evidence="1">
    <location>
        <begin position="50"/>
        <end position="64"/>
    </location>
</feature>
<organism evidence="2 3">
    <name type="scientific">Mediterraneibacter gnavus</name>
    <name type="common">Ruminococcus gnavus</name>
    <dbReference type="NCBI Taxonomy" id="33038"/>
    <lineage>
        <taxon>Bacteria</taxon>
        <taxon>Bacillati</taxon>
        <taxon>Bacillota</taxon>
        <taxon>Clostridia</taxon>
        <taxon>Lachnospirales</taxon>
        <taxon>Lachnospiraceae</taxon>
        <taxon>Mediterraneibacter</taxon>
    </lineage>
</organism>
<reference evidence="2 3" key="1">
    <citation type="journal article" date="2017" name="Genome Med.">
        <title>A novel Ruminococcus gnavus clade enriched in inflammatory bowel disease patients.</title>
        <authorList>
            <person name="Hall A.B."/>
            <person name="Yassour M."/>
            <person name="Sauk J."/>
            <person name="Garner A."/>
            <person name="Jiang X."/>
            <person name="Arthur T."/>
            <person name="Lagoudas G.K."/>
            <person name="Vatanen T."/>
            <person name="Fornelos N."/>
            <person name="Wilson R."/>
            <person name="Bertha M."/>
            <person name="Cohen M."/>
            <person name="Garber J."/>
            <person name="Khalili H."/>
            <person name="Gevers D."/>
            <person name="Ananthakrishnan A.N."/>
            <person name="Kugathasan S."/>
            <person name="Lander E.S."/>
            <person name="Blainey P."/>
            <person name="Vlamakis H."/>
            <person name="Xavier R.J."/>
            <person name="Huttenhower C."/>
        </authorList>
    </citation>
    <scope>NUCLEOTIDE SEQUENCE [LARGE SCALE GENOMIC DNA]</scope>
    <source>
        <strain evidence="2 3">RJX1118</strain>
    </source>
</reference>
<dbReference type="Proteomes" id="UP000234849">
    <property type="component" value="Unassembled WGS sequence"/>
</dbReference>
<name>A0A2N5NM06_MEDGN</name>
<sequence length="70" mass="8078">MGGTAVESAFALLLTKVTKPPYPAKISYNRHSWRKYKLCAISGTLFRRRGEEHNDEKNDQRHDWSWIAGS</sequence>
<evidence type="ECO:0000313" key="3">
    <source>
        <dbReference type="Proteomes" id="UP000234849"/>
    </source>
</evidence>
<evidence type="ECO:0000256" key="1">
    <source>
        <dbReference type="SAM" id="MobiDB-lite"/>
    </source>
</evidence>
<proteinExistence type="predicted"/>
<accession>A0A2N5NM06</accession>
<dbReference type="AlphaFoldDB" id="A0A2N5NM06"/>
<comment type="caution">
    <text evidence="2">The sequence shown here is derived from an EMBL/GenBank/DDBJ whole genome shotgun (WGS) entry which is preliminary data.</text>
</comment>
<evidence type="ECO:0000313" key="2">
    <source>
        <dbReference type="EMBL" id="PLT57943.1"/>
    </source>
</evidence>
<dbReference type="EMBL" id="NIHM01000002">
    <property type="protein sequence ID" value="PLT57943.1"/>
    <property type="molecule type" value="Genomic_DNA"/>
</dbReference>